<sequence>MMIEVYTDGASKGNPGLAGAGIFLKKASHLERISVPLGIMTNHEAEFHACIIALKRVSDQGETIVSIRSDSKLLVDAVEKNYVKQTVYKQLLEEIVELVQAFDYCFFKWIPSKENKEADQLARKAIRENS</sequence>
<evidence type="ECO:0000313" key="2">
    <source>
        <dbReference type="EMBL" id="AOM83033.1"/>
    </source>
</evidence>
<name>A0A1D7QVJ2_9BACI</name>
<dbReference type="CDD" id="cd09279">
    <property type="entry name" value="RNase_HI_like"/>
    <property type="match status" value="1"/>
</dbReference>
<dbReference type="InterPro" id="IPR002156">
    <property type="entry name" value="RNaseH_domain"/>
</dbReference>
<accession>A0A1D7QVJ2</accession>
<dbReference type="InterPro" id="IPR036397">
    <property type="entry name" value="RNaseH_sf"/>
</dbReference>
<dbReference type="PANTHER" id="PTHR46387:SF2">
    <property type="entry name" value="RIBONUCLEASE HI"/>
    <property type="match status" value="1"/>
</dbReference>
<dbReference type="PROSITE" id="PS50879">
    <property type="entry name" value="RNASE_H_1"/>
    <property type="match status" value="1"/>
</dbReference>
<organism evidence="2 3">
    <name type="scientific">Salisediminibacterium beveridgei</name>
    <dbReference type="NCBI Taxonomy" id="632773"/>
    <lineage>
        <taxon>Bacteria</taxon>
        <taxon>Bacillati</taxon>
        <taxon>Bacillota</taxon>
        <taxon>Bacilli</taxon>
        <taxon>Bacillales</taxon>
        <taxon>Bacillaceae</taxon>
        <taxon>Salisediminibacterium</taxon>
    </lineage>
</organism>
<dbReference type="Gene3D" id="3.30.420.10">
    <property type="entry name" value="Ribonuclease H-like superfamily/Ribonuclease H"/>
    <property type="match status" value="1"/>
</dbReference>
<dbReference type="GO" id="GO:0004523">
    <property type="term" value="F:RNA-DNA hybrid ribonuclease activity"/>
    <property type="evidence" value="ECO:0007669"/>
    <property type="project" value="InterPro"/>
</dbReference>
<dbReference type="Proteomes" id="UP000094463">
    <property type="component" value="Chromosome"/>
</dbReference>
<dbReference type="STRING" id="632773.BBEV_1672"/>
<dbReference type="KEGG" id="bbev:BBEV_1672"/>
<dbReference type="PANTHER" id="PTHR46387">
    <property type="entry name" value="POLYNUCLEOTIDYL TRANSFERASE, RIBONUCLEASE H-LIKE SUPERFAMILY PROTEIN"/>
    <property type="match status" value="1"/>
</dbReference>
<dbReference type="Pfam" id="PF00075">
    <property type="entry name" value="RNase_H"/>
    <property type="match status" value="1"/>
</dbReference>
<evidence type="ECO:0000259" key="1">
    <source>
        <dbReference type="PROSITE" id="PS50879"/>
    </source>
</evidence>
<proteinExistence type="predicted"/>
<keyword evidence="3" id="KW-1185">Reference proteome</keyword>
<dbReference type="SUPFAM" id="SSF53098">
    <property type="entry name" value="Ribonuclease H-like"/>
    <property type="match status" value="1"/>
</dbReference>
<feature type="domain" description="RNase H type-1" evidence="1">
    <location>
        <begin position="1"/>
        <end position="127"/>
    </location>
</feature>
<protein>
    <submittedName>
        <fullName evidence="2">RNase H</fullName>
    </submittedName>
</protein>
<dbReference type="EMBL" id="CP012502">
    <property type="protein sequence ID" value="AOM83033.1"/>
    <property type="molecule type" value="Genomic_DNA"/>
</dbReference>
<evidence type="ECO:0000313" key="3">
    <source>
        <dbReference type="Proteomes" id="UP000094463"/>
    </source>
</evidence>
<dbReference type="AlphaFoldDB" id="A0A1D7QVJ2"/>
<gene>
    <name evidence="2" type="primary">rnhA</name>
    <name evidence="2" type="ORF">BBEV_1672</name>
</gene>
<reference evidence="2 3" key="1">
    <citation type="submission" date="2015-08" db="EMBL/GenBank/DDBJ databases">
        <title>The complete genome sequence of Bacillus beveridgei MLTeJB.</title>
        <authorList>
            <person name="Hanson T.E."/>
            <person name="Mesa C."/>
            <person name="Basesman S.M."/>
            <person name="Oremland R.S."/>
        </authorList>
    </citation>
    <scope>NUCLEOTIDE SEQUENCE [LARGE SCALE GENOMIC DNA]</scope>
    <source>
        <strain evidence="2 3">MLTeJB</strain>
    </source>
</reference>
<dbReference type="InterPro" id="IPR012337">
    <property type="entry name" value="RNaseH-like_sf"/>
</dbReference>
<dbReference type="GO" id="GO:0003676">
    <property type="term" value="F:nucleic acid binding"/>
    <property type="evidence" value="ECO:0007669"/>
    <property type="project" value="InterPro"/>
</dbReference>